<dbReference type="GO" id="GO:0005524">
    <property type="term" value="F:ATP binding"/>
    <property type="evidence" value="ECO:0007669"/>
    <property type="project" value="UniProtKB-UniRule"/>
</dbReference>
<dbReference type="FunFam" id="2.120.10.30:FF:000044">
    <property type="entry name" value="Tyrosine-protein kinase receptor"/>
    <property type="match status" value="1"/>
</dbReference>
<name>A0AAV3AB71_PYXAD</name>
<comment type="caution">
    <text evidence="20">The sequence shown here is derived from an EMBL/GenBank/DDBJ whole genome shotgun (WGS) entry which is preliminary data.</text>
</comment>
<dbReference type="Pfam" id="PF00041">
    <property type="entry name" value="fn3"/>
    <property type="match status" value="1"/>
</dbReference>
<evidence type="ECO:0000256" key="9">
    <source>
        <dbReference type="ARBA" id="ARBA00022989"/>
    </source>
</evidence>
<proteinExistence type="inferred from homology"/>
<dbReference type="GO" id="GO:0007169">
    <property type="term" value="P:cell surface receptor protein tyrosine kinase signaling pathway"/>
    <property type="evidence" value="ECO:0007669"/>
    <property type="project" value="InterPro"/>
</dbReference>
<evidence type="ECO:0000256" key="14">
    <source>
        <dbReference type="ARBA" id="ARBA00051243"/>
    </source>
</evidence>
<keyword evidence="7" id="KW-0418">Kinase</keyword>
<evidence type="ECO:0000256" key="2">
    <source>
        <dbReference type="ARBA" id="ARBA00022553"/>
    </source>
</evidence>
<dbReference type="Gene3D" id="1.10.510.10">
    <property type="entry name" value="Transferase(Phosphotransferase) domain 1"/>
    <property type="match status" value="1"/>
</dbReference>
<evidence type="ECO:0000256" key="15">
    <source>
        <dbReference type="PROSITE-ProRule" id="PRU10141"/>
    </source>
</evidence>
<feature type="domain" description="Fibronectin type-III" evidence="19">
    <location>
        <begin position="8"/>
        <end position="102"/>
    </location>
</feature>
<keyword evidence="8 15" id="KW-0067">ATP-binding</keyword>
<feature type="domain" description="Protein kinase" evidence="18">
    <location>
        <begin position="1844"/>
        <end position="2119"/>
    </location>
</feature>
<gene>
    <name evidence="20" type="ORF">GDO54_010847</name>
</gene>
<dbReference type="SMART" id="SM00219">
    <property type="entry name" value="TyrKc"/>
    <property type="match status" value="1"/>
</dbReference>
<evidence type="ECO:0000256" key="1">
    <source>
        <dbReference type="ARBA" id="ARBA00004479"/>
    </source>
</evidence>
<evidence type="ECO:0000256" key="4">
    <source>
        <dbReference type="ARBA" id="ARBA00022692"/>
    </source>
</evidence>
<dbReference type="FunFam" id="3.30.200.20:FF:000301">
    <property type="entry name" value="Tyrosine-protein kinase receptor"/>
    <property type="match status" value="1"/>
</dbReference>
<keyword evidence="2 16" id="KW-0597">Phosphoprotein</keyword>
<dbReference type="InterPro" id="IPR017441">
    <property type="entry name" value="Protein_kinase_ATP_BS"/>
</dbReference>
<dbReference type="SUPFAM" id="SSF49265">
    <property type="entry name" value="Fibronectin type III"/>
    <property type="match status" value="5"/>
</dbReference>
<feature type="domain" description="Fibronectin type-III" evidence="19">
    <location>
        <begin position="472"/>
        <end position="571"/>
    </location>
</feature>
<feature type="domain" description="Fibronectin type-III" evidence="19">
    <location>
        <begin position="103"/>
        <end position="194"/>
    </location>
</feature>
<dbReference type="FunFam" id="1.10.510.10:FF:000341">
    <property type="entry name" value="Tyrosine-protein kinase receptor"/>
    <property type="match status" value="1"/>
</dbReference>
<dbReference type="InterPro" id="IPR020635">
    <property type="entry name" value="Tyr_kinase_cat_dom"/>
</dbReference>
<evidence type="ECO:0000313" key="20">
    <source>
        <dbReference type="EMBL" id="DBA26606.1"/>
    </source>
</evidence>
<dbReference type="InterPro" id="IPR011042">
    <property type="entry name" value="6-blade_b-propeller_TolB-like"/>
</dbReference>
<evidence type="ECO:0000256" key="16">
    <source>
        <dbReference type="RuleBase" id="RU000312"/>
    </source>
</evidence>
<dbReference type="Proteomes" id="UP001181693">
    <property type="component" value="Unassembled WGS sequence"/>
</dbReference>
<sequence length="2180" mass="245447">MSGDCVIEPTPPFVSTIGSHNITLRWKAANVSEVTYIIQSKYVSIPGEWEYTEPVTETSYTVTNLQPYTEYWFRVLWIICQLQYYSAPSPAYRTLQDGVPSAAPVIETLDSSSSRTIEVSWLPPLFPNGPIIGYNLNLYTTGKTERSISVTGRQDFQFYGTKAATVYRFSISAVNEQGEGPAAEANVTTATPPDPDKSLWLFLSRNNTLKKRDNLKEVLHEAQCYTASSRISSVSANVNAQVVYFSEKYHIWIKGAANMSDNSDLGLIYTGYESITSLSVDWLYRKMFFIMSSQIYHCDLINCTAAYKMPLQDTIKPKKIAVDPYNGYLFLLQDNGIHRMVLPESPVQDNVTEHIVNGTNILDFMISVQSKRLIYLNSSTPGTFYLVSVFLDGSNDQLMRTIQDLSIKEIRSFLYFNDSLMFTDGNLVFYEEVLSDKYYYNDYSVSCDLTAPPLAGFDNLILYGKSTQPVPLPGSPEHVMVVFGPQTAAVLWKPPKLTVGASVSAWQRWTYSIVISSETFGIQRFFTNITSTEIMVANLNISTKYKIAVRASSPAGESQWTNPVEGTTFDTVEEEPYFLAAGPDGLWKQPLAKFGPMEVVNKNLRFVSDLDWYNGTLYWSNKTGHVHLWNMSDTIEFPSLYIAGIRRAGPLSFDWIGKYIYWADKGNAKILRTSIRSYFTEEVIVGRYLVTDVIVDSINAFLYWTTDYTVETSRLNGENHIIIQNLTLFSSTQVVGLTLDFVNGWLYWLVKNGLAINLYSTKVQKDGSGEVKVTEFASWSSSEISQHALIFYSDRLFWINGQKYITVQEVNQSSCTPFSQPGEFIGFTLVTNNLKKLPGNFSQTPAVIPGIIPSSSFEIRGNYSHFIISWKRTSNIEYGTLFFCVESTLLHEMLGESSAFCQNSGKLTDSFYTMEGLEPYTEFDFAVTPYTYWGKGNTTSLILRSPQGVPSAPLSPRVFSVGNDGLSDKKNISVEFRWDDPKISNGVLLNYTISYTLTTGSDYIQTVDMPIPINITTSTKSYILYDLSAEILLRFQVRILHDEYIRPAPTLLGISSKQISFNEVDKKDILWNITTEENIKLASYIALDEILYFLCNCMIYSKDTKKQATVLVLEDERLSGAQSMTADWIARHIYIVVHSKQNGTEVFFIDLELKEKSLKPIGTSQNFSNLTIDAIAVYPLLSRLYWLEHWEMGTGISYYDIMNDTIIHVLGQYNQKDVAKGVGCDCHLKSWELITLMTLDTTNTSGSLILFLWNETNIWASDMDGCHCWNVIRIPLISGSAITSLTVDDYFIYWSVKEYEKNSIYGANKKDHIITLLQIISEQHVQVLAYSTSLQHFPDKRCLLLESLTSSPVIMSSTNTSITLQLPSVNNTLKCPTIKSSTPTYTVTSRKLSDGEYKEPSNSTNIISTQEFQNQIAVILGLQPFSEYEIEVSVTNYYSFLLFEQPRNAVITGKTDYGIPEAVSNVKVTVLSDSQVNITWLEPSKPNGLPELIRYQIKVDNLPPSPSVPLRQREFPDENLLWTLKNLKPGTDHQFKVLAFHPDENWYTESTSVYARTFKSPAPPNNIVPGNTSLVMEWTAPEEPIQVFWFEENKLKGWTWNRPLDISCTYRSVYTCTLTGLVSNNYYNIRAVVLYTTGVQSASNSVNFKTTAGVPSKSGVPLIVPGDKNTIQWNMGEDNGSNLTYNILEYSEVVNGAKVIESWILAYNGSCSNICIWKSKTLDGTYRFRAAAANLIGLGNYSDTSESILLYKEIGSSDKVAIVVGCVLGILLVLLLVAAFVAYWKIKQKSTDKKENIILHEDKELSDLRGLRYAVGLANACYAVSTLPTKSEMENLPSFPRDNLTLCQFLGSGAFGEVYEGTALEILGPGTGTSNVAVKTLKSDATDNEKVEFLKEAHMMSQFDHPNILKLLGVCLLNDPQYIILELMDGGDLLSYLRGARPNTLYEDPLLSSMDLLDISLDISRGCAYLERLHFVHRDLAARNCLVSVKEYNNPTRTVKIGDFGLARDVYKSDYYRKKGEGFLPVRWMALESLIDGIFTNRSDVWSFGVLLWELFTLGQQPYQGYSNMEVLHYVRSGRRMDSPDNCPDDVWNLILKCWMQDPAKRPSFCHIYRQLEELKGCSLKCSRPKQKLMGLEGIVNPGFEDTNVSILGSALEDTGSLTLTEVKNVDGLNYLMVTT</sequence>
<evidence type="ECO:0000256" key="6">
    <source>
        <dbReference type="ARBA" id="ARBA00022741"/>
    </source>
</evidence>
<dbReference type="Pfam" id="PF07714">
    <property type="entry name" value="PK_Tyr_Ser-Thr"/>
    <property type="match status" value="1"/>
</dbReference>
<feature type="binding site" evidence="15">
    <location>
        <position position="1879"/>
    </location>
    <ligand>
        <name>ATP</name>
        <dbReference type="ChEBI" id="CHEBI:30616"/>
    </ligand>
</feature>
<dbReference type="PROSITE" id="PS00107">
    <property type="entry name" value="PROTEIN_KINASE_ATP"/>
    <property type="match status" value="1"/>
</dbReference>
<dbReference type="PROSITE" id="PS50011">
    <property type="entry name" value="PROTEIN_KINASE_DOM"/>
    <property type="match status" value="1"/>
</dbReference>
<dbReference type="PANTHER" id="PTHR24416">
    <property type="entry name" value="TYROSINE-PROTEIN KINASE RECEPTOR"/>
    <property type="match status" value="1"/>
</dbReference>
<comment type="catalytic activity">
    <reaction evidence="14 16">
        <text>L-tyrosyl-[protein] + ATP = O-phospho-L-tyrosyl-[protein] + ADP + H(+)</text>
        <dbReference type="Rhea" id="RHEA:10596"/>
        <dbReference type="Rhea" id="RHEA-COMP:10136"/>
        <dbReference type="Rhea" id="RHEA-COMP:20101"/>
        <dbReference type="ChEBI" id="CHEBI:15378"/>
        <dbReference type="ChEBI" id="CHEBI:30616"/>
        <dbReference type="ChEBI" id="CHEBI:46858"/>
        <dbReference type="ChEBI" id="CHEBI:61978"/>
        <dbReference type="ChEBI" id="CHEBI:456216"/>
        <dbReference type="EC" id="2.7.10.1"/>
    </reaction>
</comment>
<dbReference type="GO" id="GO:0043235">
    <property type="term" value="C:receptor complex"/>
    <property type="evidence" value="ECO:0007669"/>
    <property type="project" value="TreeGrafter"/>
</dbReference>
<feature type="domain" description="Fibronectin type-III" evidence="19">
    <location>
        <begin position="952"/>
        <end position="1059"/>
    </location>
</feature>
<dbReference type="PROSITE" id="PS00109">
    <property type="entry name" value="PROTEIN_KINASE_TYR"/>
    <property type="match status" value="1"/>
</dbReference>
<evidence type="ECO:0000256" key="10">
    <source>
        <dbReference type="ARBA" id="ARBA00023136"/>
    </source>
</evidence>
<dbReference type="PRINTS" id="PR00109">
    <property type="entry name" value="TYRKINASE"/>
</dbReference>
<dbReference type="Gene3D" id="3.30.200.20">
    <property type="entry name" value="Phosphorylase Kinase, domain 1"/>
    <property type="match status" value="1"/>
</dbReference>
<keyword evidence="12 16" id="KW-0675">Receptor</keyword>
<dbReference type="GO" id="GO:0004714">
    <property type="term" value="F:transmembrane receptor protein tyrosine kinase activity"/>
    <property type="evidence" value="ECO:0007669"/>
    <property type="project" value="UniProtKB-EC"/>
</dbReference>
<dbReference type="SUPFAM" id="SSF63825">
    <property type="entry name" value="YWTD domain"/>
    <property type="match status" value="3"/>
</dbReference>
<dbReference type="InterPro" id="IPR050122">
    <property type="entry name" value="RTK"/>
</dbReference>
<dbReference type="EMBL" id="DYDO01000004">
    <property type="protein sequence ID" value="DBA26606.1"/>
    <property type="molecule type" value="Genomic_DNA"/>
</dbReference>
<keyword evidence="3" id="KW-0808">Transferase</keyword>
<dbReference type="GO" id="GO:0005886">
    <property type="term" value="C:plasma membrane"/>
    <property type="evidence" value="ECO:0007669"/>
    <property type="project" value="TreeGrafter"/>
</dbReference>
<dbReference type="PROSITE" id="PS00239">
    <property type="entry name" value="RECEPTOR_TYR_KIN_II"/>
    <property type="match status" value="1"/>
</dbReference>
<dbReference type="InterPro" id="IPR008266">
    <property type="entry name" value="Tyr_kinase_AS"/>
</dbReference>
<dbReference type="SMART" id="SM00060">
    <property type="entry name" value="FN3"/>
    <property type="match status" value="8"/>
</dbReference>
<dbReference type="Gene3D" id="2.120.10.30">
    <property type="entry name" value="TolB, C-terminal domain"/>
    <property type="match status" value="3"/>
</dbReference>
<evidence type="ECO:0000259" key="19">
    <source>
        <dbReference type="PROSITE" id="PS50853"/>
    </source>
</evidence>
<dbReference type="InterPro" id="IPR036116">
    <property type="entry name" value="FN3_sf"/>
</dbReference>
<evidence type="ECO:0000256" key="7">
    <source>
        <dbReference type="ARBA" id="ARBA00022777"/>
    </source>
</evidence>
<evidence type="ECO:0000313" key="21">
    <source>
        <dbReference type="Proteomes" id="UP001181693"/>
    </source>
</evidence>
<feature type="transmembrane region" description="Helical" evidence="17">
    <location>
        <begin position="1760"/>
        <end position="1784"/>
    </location>
</feature>
<keyword evidence="6 15" id="KW-0547">Nucleotide-binding</keyword>
<dbReference type="PROSITE" id="PS50853">
    <property type="entry name" value="FN3"/>
    <property type="match status" value="5"/>
</dbReference>
<evidence type="ECO:0000256" key="13">
    <source>
        <dbReference type="ARBA" id="ARBA00023180"/>
    </source>
</evidence>
<keyword evidence="5" id="KW-0677">Repeat</keyword>
<organism evidence="20 21">
    <name type="scientific">Pyxicephalus adspersus</name>
    <name type="common">African bullfrog</name>
    <dbReference type="NCBI Taxonomy" id="30357"/>
    <lineage>
        <taxon>Eukaryota</taxon>
        <taxon>Metazoa</taxon>
        <taxon>Chordata</taxon>
        <taxon>Craniata</taxon>
        <taxon>Vertebrata</taxon>
        <taxon>Euteleostomi</taxon>
        <taxon>Amphibia</taxon>
        <taxon>Batrachia</taxon>
        <taxon>Anura</taxon>
        <taxon>Neobatrachia</taxon>
        <taxon>Ranoidea</taxon>
        <taxon>Pyxicephalidae</taxon>
        <taxon>Pyxicephalinae</taxon>
        <taxon>Pyxicephalus</taxon>
    </lineage>
</organism>
<evidence type="ECO:0000256" key="3">
    <source>
        <dbReference type="ARBA" id="ARBA00022679"/>
    </source>
</evidence>
<evidence type="ECO:0000256" key="5">
    <source>
        <dbReference type="ARBA" id="ARBA00022737"/>
    </source>
</evidence>
<dbReference type="GO" id="GO:0032006">
    <property type="term" value="P:regulation of TOR signaling"/>
    <property type="evidence" value="ECO:0007669"/>
    <property type="project" value="TreeGrafter"/>
</dbReference>
<accession>A0AAV3AB71</accession>
<comment type="similarity">
    <text evidence="16">Belongs to the protein kinase superfamily. Tyr protein kinase family. Insulin receptor subfamily.</text>
</comment>
<dbReference type="PANTHER" id="PTHR24416:SF527">
    <property type="entry name" value="PROTO-ONCOGENE TYROSINE-PROTEIN KINASE ROS"/>
    <property type="match status" value="1"/>
</dbReference>
<dbReference type="InterPro" id="IPR003961">
    <property type="entry name" value="FN3_dom"/>
</dbReference>
<dbReference type="InterPro" id="IPR013783">
    <property type="entry name" value="Ig-like_fold"/>
</dbReference>
<comment type="subcellular location">
    <subcellularLocation>
        <location evidence="1">Membrane</location>
        <topology evidence="1">Single-pass type I membrane protein</topology>
    </subcellularLocation>
</comment>
<reference evidence="20" key="1">
    <citation type="thesis" date="2020" institute="ProQuest LLC" country="789 East Eisenhower Parkway, Ann Arbor, MI, USA">
        <title>Comparative Genomics and Chromosome Evolution.</title>
        <authorList>
            <person name="Mudd A.B."/>
        </authorList>
    </citation>
    <scope>NUCLEOTIDE SEQUENCE</scope>
    <source>
        <strain evidence="20">1538</strain>
        <tissue evidence="20">Blood</tissue>
    </source>
</reference>
<evidence type="ECO:0000256" key="8">
    <source>
        <dbReference type="ARBA" id="ARBA00022840"/>
    </source>
</evidence>
<evidence type="ECO:0000256" key="11">
    <source>
        <dbReference type="ARBA" id="ARBA00023137"/>
    </source>
</evidence>
<dbReference type="CDD" id="cd00063">
    <property type="entry name" value="FN3"/>
    <property type="match status" value="6"/>
</dbReference>
<evidence type="ECO:0000259" key="18">
    <source>
        <dbReference type="PROSITE" id="PS50011"/>
    </source>
</evidence>
<keyword evidence="13" id="KW-0325">Glycoprotein</keyword>
<dbReference type="InterPro" id="IPR001245">
    <property type="entry name" value="Ser-Thr/Tyr_kinase_cat_dom"/>
</dbReference>
<keyword evidence="9 17" id="KW-1133">Transmembrane helix</keyword>
<keyword evidence="21" id="KW-1185">Reference proteome</keyword>
<keyword evidence="10 17" id="KW-0472">Membrane</keyword>
<keyword evidence="4 16" id="KW-0812">Transmembrane</keyword>
<feature type="domain" description="Fibronectin type-III" evidence="19">
    <location>
        <begin position="1462"/>
        <end position="1563"/>
    </location>
</feature>
<evidence type="ECO:0000256" key="17">
    <source>
        <dbReference type="SAM" id="Phobius"/>
    </source>
</evidence>
<dbReference type="SUPFAM" id="SSF56112">
    <property type="entry name" value="Protein kinase-like (PK-like)"/>
    <property type="match status" value="1"/>
</dbReference>
<dbReference type="EC" id="2.7.10.1" evidence="16"/>
<dbReference type="InterPro" id="IPR002011">
    <property type="entry name" value="Tyr_kinase_rcpt_2_CS"/>
</dbReference>
<keyword evidence="11" id="KW-0829">Tyrosine-protein kinase</keyword>
<protein>
    <recommendedName>
        <fullName evidence="16">Tyrosine-protein kinase receptor</fullName>
        <ecNumber evidence="16">2.7.10.1</ecNumber>
    </recommendedName>
</protein>
<dbReference type="Gene3D" id="2.60.40.10">
    <property type="entry name" value="Immunoglobulins"/>
    <property type="match status" value="6"/>
</dbReference>
<dbReference type="InterPro" id="IPR000719">
    <property type="entry name" value="Prot_kinase_dom"/>
</dbReference>
<evidence type="ECO:0000256" key="12">
    <source>
        <dbReference type="ARBA" id="ARBA00023170"/>
    </source>
</evidence>
<dbReference type="InterPro" id="IPR011009">
    <property type="entry name" value="Kinase-like_dom_sf"/>
</dbReference>